<evidence type="ECO:0000256" key="5">
    <source>
        <dbReference type="ARBA" id="ARBA00023004"/>
    </source>
</evidence>
<keyword evidence="4" id="KW-0479">Metal-binding</keyword>
<dbReference type="GO" id="GO:0046872">
    <property type="term" value="F:metal ion binding"/>
    <property type="evidence" value="ECO:0007669"/>
    <property type="project" value="UniProtKB-KW"/>
</dbReference>
<evidence type="ECO:0000256" key="3">
    <source>
        <dbReference type="ARBA" id="ARBA00022691"/>
    </source>
</evidence>
<comment type="cofactor">
    <cofactor evidence="1">
        <name>[4Fe-4S] cluster</name>
        <dbReference type="ChEBI" id="CHEBI:49883"/>
    </cofactor>
</comment>
<dbReference type="SFLD" id="SFLDS00029">
    <property type="entry name" value="Radical_SAM"/>
    <property type="match status" value="1"/>
</dbReference>
<sequence length="432" mass="49919">MYEIPNLVYADKNGNIYDHPELKMVVRSENYNFVPYELELIEIPDCTTFYYLPGTHPIAYNQEKASLEEFTRGYALSVFLPPGYLRLFLPAYKKYTDQIFPLYAYTAVGWLNGKFVVPAIKVDKDNKWNPKLFDFTNRLKSKVDAVIQKYPDNRLYKQLSKCALEYHCTAAKNVFYGRWECPMPTSPTCNSRCVGCISLQPAECCPSPQQRIDFIPTVDEIVEVALNHYEVAEDPIISFGQGCEGDPIMVADIIAKAISIIKKKAPDLTINFNSNCSNPEKMKMIYDAGVDSIRVSINSFVETTYNSYYNPVGYKLDDVLKSIELANKYNVYVSLNYLMMPGINDRESEINALIDFLSAYKVELIQLRNLNIDPDYLFSKLKFKTEEIIGLKNMLKLIKKKFKHIKFGYFNRPKKDFYKDFGLPNLKTRRKK</sequence>
<proteinExistence type="predicted"/>
<evidence type="ECO:0000256" key="1">
    <source>
        <dbReference type="ARBA" id="ARBA00001966"/>
    </source>
</evidence>
<evidence type="ECO:0000256" key="4">
    <source>
        <dbReference type="ARBA" id="ARBA00022723"/>
    </source>
</evidence>
<dbReference type="Pfam" id="PF04055">
    <property type="entry name" value="Radical_SAM"/>
    <property type="match status" value="1"/>
</dbReference>
<dbReference type="RefSeq" id="WP_013006959.1">
    <property type="nucleotide sequence ID" value="NC_013939.1"/>
</dbReference>
<dbReference type="InterPro" id="IPR013785">
    <property type="entry name" value="Aldolase_TIM"/>
</dbReference>
<evidence type="ECO:0000259" key="7">
    <source>
        <dbReference type="PROSITE" id="PS51918"/>
    </source>
</evidence>
<dbReference type="GO" id="GO:0051539">
    <property type="term" value="F:4 iron, 4 sulfur cluster binding"/>
    <property type="evidence" value="ECO:0007669"/>
    <property type="project" value="UniProtKB-KW"/>
</dbReference>
<dbReference type="Gene3D" id="3.20.20.70">
    <property type="entry name" value="Aldolase class I"/>
    <property type="match status" value="1"/>
</dbReference>
<keyword evidence="3" id="KW-0949">S-adenosyl-L-methionine</keyword>
<keyword evidence="9" id="KW-1185">Reference proteome</keyword>
<organism evidence="8 9">
    <name type="scientific">Deferribacter desulfuricans (strain DSM 14783 / JCM 11476 / NBRC 101012 / SSM1)</name>
    <dbReference type="NCBI Taxonomy" id="639282"/>
    <lineage>
        <taxon>Bacteria</taxon>
        <taxon>Pseudomonadati</taxon>
        <taxon>Deferribacterota</taxon>
        <taxon>Deferribacteres</taxon>
        <taxon>Deferribacterales</taxon>
        <taxon>Deferribacteraceae</taxon>
        <taxon>Deferribacter</taxon>
    </lineage>
</organism>
<dbReference type="EMBL" id="AP011529">
    <property type="protein sequence ID" value="BAI79711.1"/>
    <property type="molecule type" value="Genomic_DNA"/>
</dbReference>
<dbReference type="SMART" id="SM00729">
    <property type="entry name" value="Elp3"/>
    <property type="match status" value="1"/>
</dbReference>
<dbReference type="InterPro" id="IPR058240">
    <property type="entry name" value="rSAM_sf"/>
</dbReference>
<evidence type="ECO:0000256" key="2">
    <source>
        <dbReference type="ARBA" id="ARBA00022485"/>
    </source>
</evidence>
<dbReference type="PROSITE" id="PS51918">
    <property type="entry name" value="RADICAL_SAM"/>
    <property type="match status" value="1"/>
</dbReference>
<keyword evidence="2" id="KW-0004">4Fe-4S</keyword>
<dbReference type="Proteomes" id="UP000001520">
    <property type="component" value="Chromosome"/>
</dbReference>
<accession>D3PAT8</accession>
<dbReference type="STRING" id="639282.DEFDS_0200"/>
<dbReference type="KEGG" id="ddf:DEFDS_0200"/>
<feature type="domain" description="Radical SAM core" evidence="7">
    <location>
        <begin position="175"/>
        <end position="408"/>
    </location>
</feature>
<dbReference type="CDD" id="cd01335">
    <property type="entry name" value="Radical_SAM"/>
    <property type="match status" value="1"/>
</dbReference>
<dbReference type="OrthoDB" id="9764628at2"/>
<dbReference type="HOGENOM" id="CLU_645348_0_0_0"/>
<dbReference type="SUPFAM" id="SSF102114">
    <property type="entry name" value="Radical SAM enzymes"/>
    <property type="match status" value="1"/>
</dbReference>
<evidence type="ECO:0000313" key="9">
    <source>
        <dbReference type="Proteomes" id="UP000001520"/>
    </source>
</evidence>
<dbReference type="GO" id="GO:0003824">
    <property type="term" value="F:catalytic activity"/>
    <property type="evidence" value="ECO:0007669"/>
    <property type="project" value="InterPro"/>
</dbReference>
<keyword evidence="5" id="KW-0408">Iron</keyword>
<dbReference type="InterPro" id="IPR034457">
    <property type="entry name" value="Organic_radical-activating"/>
</dbReference>
<reference evidence="8 9" key="1">
    <citation type="journal article" date="2010" name="DNA Res.">
        <title>Bacterial lifestyle in a deep-sea hydrothermal vent chimney revealed by the genome sequence of the thermophilic bacterium Deferribacter desulfuricans SSM1.</title>
        <authorList>
            <person name="Takaki Y."/>
            <person name="Shimamura S."/>
            <person name="Nakagawa S."/>
            <person name="Fukuhara Y."/>
            <person name="Horikawa H."/>
            <person name="Ankai A."/>
            <person name="Harada T."/>
            <person name="Hosoyama A."/>
            <person name="Oguchi A."/>
            <person name="Fukui S."/>
            <person name="Fujita N."/>
            <person name="Takami H."/>
            <person name="Takai K."/>
        </authorList>
    </citation>
    <scope>NUCLEOTIDE SEQUENCE [LARGE SCALE GENOMIC DNA]</scope>
    <source>
        <strain evidence="9">DSM 14783 / JCM 11476 / NBRC 101012 / SSM1</strain>
    </source>
</reference>
<dbReference type="InterPro" id="IPR007197">
    <property type="entry name" value="rSAM"/>
</dbReference>
<gene>
    <name evidence="8" type="ordered locus">DEFDS_0200</name>
</gene>
<protein>
    <recommendedName>
        <fullName evidence="7">Radical SAM core domain-containing protein</fullName>
    </recommendedName>
</protein>
<dbReference type="InterPro" id="IPR006638">
    <property type="entry name" value="Elp3/MiaA/NifB-like_rSAM"/>
</dbReference>
<evidence type="ECO:0000256" key="6">
    <source>
        <dbReference type="ARBA" id="ARBA00023014"/>
    </source>
</evidence>
<dbReference type="PANTHER" id="PTHR30352:SF5">
    <property type="entry name" value="PYRUVATE FORMATE-LYASE 1-ACTIVATING ENZYME"/>
    <property type="match status" value="1"/>
</dbReference>
<evidence type="ECO:0000313" key="8">
    <source>
        <dbReference type="EMBL" id="BAI79711.1"/>
    </source>
</evidence>
<dbReference type="eggNOG" id="COG1180">
    <property type="taxonomic scope" value="Bacteria"/>
</dbReference>
<dbReference type="PANTHER" id="PTHR30352">
    <property type="entry name" value="PYRUVATE FORMATE-LYASE-ACTIVATING ENZYME"/>
    <property type="match status" value="1"/>
</dbReference>
<dbReference type="SFLD" id="SFLDG01109">
    <property type="entry name" value="Uncharacterised_Radical_SAM_Su"/>
    <property type="match status" value="1"/>
</dbReference>
<keyword evidence="6" id="KW-0411">Iron-sulfur</keyword>
<dbReference type="SFLD" id="SFLDG01067">
    <property type="entry name" value="SPASM/twitch_domain_containing"/>
    <property type="match status" value="1"/>
</dbReference>
<name>D3PAT8_DEFDS</name>
<dbReference type="AlphaFoldDB" id="D3PAT8"/>